<comment type="caution">
    <text evidence="1">The sequence shown here is derived from an EMBL/GenBank/DDBJ whole genome shotgun (WGS) entry which is preliminary data.</text>
</comment>
<gene>
    <name evidence="1" type="ORF">CEN91_467</name>
</gene>
<dbReference type="AlphaFoldDB" id="A0A554LHQ7"/>
<proteinExistence type="predicted"/>
<dbReference type="Proteomes" id="UP000315589">
    <property type="component" value="Unassembled WGS sequence"/>
</dbReference>
<organism evidence="1 2">
    <name type="scientific">Candidatus Berkelbacteria bacterium Licking1014_85</name>
    <dbReference type="NCBI Taxonomy" id="2017148"/>
    <lineage>
        <taxon>Bacteria</taxon>
        <taxon>Candidatus Berkelbacteria</taxon>
    </lineage>
</organism>
<accession>A0A554LHQ7</accession>
<name>A0A554LHQ7_9BACT</name>
<reference evidence="1 2" key="1">
    <citation type="submission" date="2017-07" db="EMBL/GenBank/DDBJ databases">
        <title>Mechanisms for carbon and nitrogen cycling indicate functional differentiation within the Candidate Phyla Radiation.</title>
        <authorList>
            <person name="Danczak R.E."/>
            <person name="Johnston M.D."/>
            <person name="Kenah C."/>
            <person name="Slattery M."/>
            <person name="Wrighton K.C."/>
            <person name="Wilkins M.J."/>
        </authorList>
    </citation>
    <scope>NUCLEOTIDE SEQUENCE [LARGE SCALE GENOMIC DNA]</scope>
    <source>
        <strain evidence="1">Licking1014_85</strain>
    </source>
</reference>
<dbReference type="EMBL" id="VMGI01000065">
    <property type="protein sequence ID" value="TSC92396.1"/>
    <property type="molecule type" value="Genomic_DNA"/>
</dbReference>
<evidence type="ECO:0000313" key="2">
    <source>
        <dbReference type="Proteomes" id="UP000315589"/>
    </source>
</evidence>
<sequence>MIENQPIDTKQEQYNCNDLFRNDSTLQEVRIKRGTC</sequence>
<protein>
    <submittedName>
        <fullName evidence="1">Uncharacterized protein</fullName>
    </submittedName>
</protein>
<evidence type="ECO:0000313" key="1">
    <source>
        <dbReference type="EMBL" id="TSC92396.1"/>
    </source>
</evidence>